<dbReference type="AlphaFoldDB" id="A0A0A9Z0X4"/>
<protein>
    <submittedName>
        <fullName evidence="2">Histone-lysine N-methyltransferase MLL2</fullName>
    </submittedName>
</protein>
<dbReference type="EMBL" id="GBHO01008139">
    <property type="protein sequence ID" value="JAG35465.1"/>
    <property type="molecule type" value="Transcribed_RNA"/>
</dbReference>
<dbReference type="PANTHER" id="PTHR33480:SF1">
    <property type="entry name" value="TYR RECOMBINASE DOMAIN-CONTAINING PROTEIN"/>
    <property type="match status" value="1"/>
</dbReference>
<accession>A0A0A9Z0X4</accession>
<dbReference type="PANTHER" id="PTHR33480">
    <property type="entry name" value="SET DOMAIN-CONTAINING PROTEIN-RELATED"/>
    <property type="match status" value="1"/>
</dbReference>
<organism evidence="2">
    <name type="scientific">Lygus hesperus</name>
    <name type="common">Western plant bug</name>
    <dbReference type="NCBI Taxonomy" id="30085"/>
    <lineage>
        <taxon>Eukaryota</taxon>
        <taxon>Metazoa</taxon>
        <taxon>Ecdysozoa</taxon>
        <taxon>Arthropoda</taxon>
        <taxon>Hexapoda</taxon>
        <taxon>Insecta</taxon>
        <taxon>Pterygota</taxon>
        <taxon>Neoptera</taxon>
        <taxon>Paraneoptera</taxon>
        <taxon>Hemiptera</taxon>
        <taxon>Heteroptera</taxon>
        <taxon>Panheteroptera</taxon>
        <taxon>Cimicomorpha</taxon>
        <taxon>Miridae</taxon>
        <taxon>Mirini</taxon>
        <taxon>Lygus</taxon>
    </lineage>
</organism>
<keyword evidence="2" id="KW-0808">Transferase</keyword>
<dbReference type="GO" id="GO:0032259">
    <property type="term" value="P:methylation"/>
    <property type="evidence" value="ECO:0007669"/>
    <property type="project" value="UniProtKB-KW"/>
</dbReference>
<name>A0A0A9Z0X4_LYGHE</name>
<keyword evidence="2" id="KW-0489">Methyltransferase</keyword>
<sequence length="509" mass="57710">KDSTLGCFQVENDKNVFCPMEIAKCNNVKDGKPSLCEQKQVEQFLEPNETATDLNELKKDSTLGCIQVENDNKVFWLMEIPKCNDIEDGGKLLPEQKICSDEEMEADDSLEDPDFSPSEISSVESHSEPESPELHAEPESPELHSEPESPPNLDHLDYGVSPQASTSGFQQLVIGRRSKQGKIKGSTDDESSEGDNANIQKQKKKRIREADFCFSCEHYVLNFARHISRNHPLEIEVGEILSQPKKSKERKRLFTALRKKGNYLVCTMNERAKPMNKGHGLKESVDFLPCSTCLGIYTRKQLWRHKRICSKGDSKGQCQGAAQSLIIPFNPLLDQKLKEKVFPKMRADNVSFVAKSDKLICAFGARYLKTHKDKHFINVTSRKMRELSRFLIRMREIKPEITNLFSCLHPMYFDAVVQAVKKEAVFDVDTETFKAPTYAMNMATSLKHCCDIALLMLAKHQGRILGPTNIEAATSNINNMSQLLNSQWKFEISTIAANDLNTKKWNKIT</sequence>
<feature type="region of interest" description="Disordered" evidence="1">
    <location>
        <begin position="175"/>
        <end position="202"/>
    </location>
</feature>
<proteinExistence type="predicted"/>
<feature type="non-terminal residue" evidence="2">
    <location>
        <position position="509"/>
    </location>
</feature>
<feature type="compositionally biased region" description="Basic and acidic residues" evidence="1">
    <location>
        <begin position="125"/>
        <end position="147"/>
    </location>
</feature>
<reference evidence="2" key="2">
    <citation type="submission" date="2014-07" db="EMBL/GenBank/DDBJ databases">
        <authorList>
            <person name="Hull J."/>
        </authorList>
    </citation>
    <scope>NUCLEOTIDE SEQUENCE</scope>
</reference>
<reference evidence="2" key="1">
    <citation type="journal article" date="2014" name="PLoS ONE">
        <title>Transcriptome-Based Identification of ABC Transporters in the Western Tarnished Plant Bug Lygus hesperus.</title>
        <authorList>
            <person name="Hull J.J."/>
            <person name="Chaney K."/>
            <person name="Geib S.M."/>
            <person name="Fabrick J.A."/>
            <person name="Brent C.S."/>
            <person name="Walsh D."/>
            <person name="Lavine L.C."/>
        </authorList>
    </citation>
    <scope>NUCLEOTIDE SEQUENCE</scope>
</reference>
<evidence type="ECO:0000256" key="1">
    <source>
        <dbReference type="SAM" id="MobiDB-lite"/>
    </source>
</evidence>
<dbReference type="GO" id="GO:0008168">
    <property type="term" value="F:methyltransferase activity"/>
    <property type="evidence" value="ECO:0007669"/>
    <property type="project" value="UniProtKB-KW"/>
</dbReference>
<feature type="region of interest" description="Disordered" evidence="1">
    <location>
        <begin position="101"/>
        <end position="161"/>
    </location>
</feature>
<feature type="compositionally biased region" description="Acidic residues" evidence="1">
    <location>
        <begin position="101"/>
        <end position="114"/>
    </location>
</feature>
<gene>
    <name evidence="2" type="primary">Mll2_0</name>
    <name evidence="2" type="ORF">CM83_33277</name>
</gene>
<evidence type="ECO:0000313" key="2">
    <source>
        <dbReference type="EMBL" id="JAG35465.1"/>
    </source>
</evidence>
<feature type="non-terminal residue" evidence="2">
    <location>
        <position position="1"/>
    </location>
</feature>